<evidence type="ECO:0000256" key="3">
    <source>
        <dbReference type="ARBA" id="ARBA00022692"/>
    </source>
</evidence>
<evidence type="ECO:0000313" key="9">
    <source>
        <dbReference type="EMBL" id="MBB4664699.1"/>
    </source>
</evidence>
<dbReference type="PANTHER" id="PTHR37820:SF1">
    <property type="entry name" value="CELL DIVISION PROTEIN FTSQ"/>
    <property type="match status" value="1"/>
</dbReference>
<keyword evidence="4 7" id="KW-1133">Transmembrane helix</keyword>
<dbReference type="InterPro" id="IPR050487">
    <property type="entry name" value="FtsQ_DivIB"/>
</dbReference>
<feature type="transmembrane region" description="Helical" evidence="7">
    <location>
        <begin position="47"/>
        <end position="65"/>
    </location>
</feature>
<dbReference type="InterPro" id="IPR005548">
    <property type="entry name" value="Cell_div_FtsQ/DivIB_C"/>
</dbReference>
<gene>
    <name evidence="9" type="ORF">BDZ31_004314</name>
</gene>
<reference evidence="9 10" key="1">
    <citation type="submission" date="2020-08" db="EMBL/GenBank/DDBJ databases">
        <title>Genomic Encyclopedia of Archaeal and Bacterial Type Strains, Phase II (KMG-II): from individual species to whole genera.</title>
        <authorList>
            <person name="Goeker M."/>
        </authorList>
    </citation>
    <scope>NUCLEOTIDE SEQUENCE [LARGE SCALE GENOMIC DNA]</scope>
    <source>
        <strain evidence="9 10">DSM 23288</strain>
    </source>
</reference>
<feature type="region of interest" description="Disordered" evidence="6">
    <location>
        <begin position="262"/>
        <end position="325"/>
    </location>
</feature>
<evidence type="ECO:0000256" key="5">
    <source>
        <dbReference type="ARBA" id="ARBA00023306"/>
    </source>
</evidence>
<keyword evidence="2 9" id="KW-0132">Cell division</keyword>
<dbReference type="Pfam" id="PF03799">
    <property type="entry name" value="FtsQ_DivIB_C"/>
    <property type="match status" value="1"/>
</dbReference>
<dbReference type="GO" id="GO:0051301">
    <property type="term" value="P:cell division"/>
    <property type="evidence" value="ECO:0007669"/>
    <property type="project" value="UniProtKB-KW"/>
</dbReference>
<comment type="caution">
    <text evidence="9">The sequence shown here is derived from an EMBL/GenBank/DDBJ whole genome shotgun (WGS) entry which is preliminary data.</text>
</comment>
<feature type="compositionally biased region" description="Acidic residues" evidence="6">
    <location>
        <begin position="276"/>
        <end position="286"/>
    </location>
</feature>
<keyword evidence="7" id="KW-0472">Membrane</keyword>
<feature type="domain" description="Cell division protein FtsQ/DivIB C-terminal" evidence="8">
    <location>
        <begin position="151"/>
        <end position="261"/>
    </location>
</feature>
<keyword evidence="1" id="KW-1003">Cell membrane</keyword>
<dbReference type="PANTHER" id="PTHR37820">
    <property type="entry name" value="CELL DIVISION PROTEIN DIVIB"/>
    <property type="match status" value="1"/>
</dbReference>
<evidence type="ECO:0000313" key="10">
    <source>
        <dbReference type="Proteomes" id="UP000585272"/>
    </source>
</evidence>
<keyword evidence="5" id="KW-0131">Cell cycle</keyword>
<dbReference type="GO" id="GO:0005886">
    <property type="term" value="C:plasma membrane"/>
    <property type="evidence" value="ECO:0007669"/>
    <property type="project" value="TreeGrafter"/>
</dbReference>
<dbReference type="EMBL" id="JACHNU010000008">
    <property type="protein sequence ID" value="MBB4664699.1"/>
    <property type="molecule type" value="Genomic_DNA"/>
</dbReference>
<dbReference type="RefSeq" id="WP_183344961.1">
    <property type="nucleotide sequence ID" value="NZ_JACHNU010000008.1"/>
</dbReference>
<name>A0A840IIW8_9ACTN</name>
<organism evidence="9 10">
    <name type="scientific">Conexibacter arvalis</name>
    <dbReference type="NCBI Taxonomy" id="912552"/>
    <lineage>
        <taxon>Bacteria</taxon>
        <taxon>Bacillati</taxon>
        <taxon>Actinomycetota</taxon>
        <taxon>Thermoleophilia</taxon>
        <taxon>Solirubrobacterales</taxon>
        <taxon>Conexibacteraceae</taxon>
        <taxon>Conexibacter</taxon>
    </lineage>
</organism>
<keyword evidence="10" id="KW-1185">Reference proteome</keyword>
<protein>
    <submittedName>
        <fullName evidence="9">Cell division protein FtsQ</fullName>
    </submittedName>
</protein>
<feature type="compositionally biased region" description="Polar residues" evidence="6">
    <location>
        <begin position="313"/>
        <end position="325"/>
    </location>
</feature>
<dbReference type="AlphaFoldDB" id="A0A840IIW8"/>
<accession>A0A840IIW8</accession>
<evidence type="ECO:0000256" key="2">
    <source>
        <dbReference type="ARBA" id="ARBA00022618"/>
    </source>
</evidence>
<evidence type="ECO:0000256" key="4">
    <source>
        <dbReference type="ARBA" id="ARBA00022989"/>
    </source>
</evidence>
<sequence>MNESSTPTAGRPPLRLGRLLRRRARAGAGASAARAGRLRPRRPRARTVVLVALLATLLGVGWFWLRDSSLVAVRDVTVTGIVGAQSAQVTDALDEAARSMTTLHVREEALRSAVEPFSIVKDIEVSTDFPRGMRIHVVSNVAVGAVELGGRATPVTADGTLLRDVSASASLPRVPLHGTPTGSRVKEGEALRALAALATAPPALRSRIERVAVTRAHGLELQLANGPALWFGDGARLAAKWGAAAAVLADPEAAGASYVDVSAPSRPAVGGLPEGAPEESESDLPEVPEGIYVDPATGAAINPEAETDPAASAAQSPGTTAETVP</sequence>
<proteinExistence type="predicted"/>
<dbReference type="Proteomes" id="UP000585272">
    <property type="component" value="Unassembled WGS sequence"/>
</dbReference>
<evidence type="ECO:0000256" key="6">
    <source>
        <dbReference type="SAM" id="MobiDB-lite"/>
    </source>
</evidence>
<keyword evidence="3 7" id="KW-0812">Transmembrane</keyword>
<evidence type="ECO:0000256" key="1">
    <source>
        <dbReference type="ARBA" id="ARBA00022475"/>
    </source>
</evidence>
<evidence type="ECO:0000259" key="8">
    <source>
        <dbReference type="Pfam" id="PF03799"/>
    </source>
</evidence>
<evidence type="ECO:0000256" key="7">
    <source>
        <dbReference type="SAM" id="Phobius"/>
    </source>
</evidence>